<name>A0A482IMM5_9BURK</name>
<dbReference type="InterPro" id="IPR011990">
    <property type="entry name" value="TPR-like_helical_dom_sf"/>
</dbReference>
<evidence type="ECO:0000313" key="2">
    <source>
        <dbReference type="Proteomes" id="UP000253772"/>
    </source>
</evidence>
<dbReference type="AlphaFoldDB" id="A0A482IMM5"/>
<reference evidence="1 2" key="1">
    <citation type="submission" date="2019-03" db="EMBL/GenBank/DDBJ databases">
        <title>Comparative insights into the high quality Complete genome sequence of highly metal resistant Cupriavidus metallidurans strain BS1 isolated from a gold-copper mine.</title>
        <authorList>
            <person name="Mazhar H.S."/>
            <person name="Rensing C."/>
        </authorList>
    </citation>
    <scope>NUCLEOTIDE SEQUENCE [LARGE SCALE GENOMIC DNA]</scope>
    <source>
        <strain evidence="1 2">BS1</strain>
    </source>
</reference>
<dbReference type="Pfam" id="PF08238">
    <property type="entry name" value="Sel1"/>
    <property type="match status" value="3"/>
</dbReference>
<sequence>MHAMPTTMAAPRRFPRIHPLFVAATLAVTVAAAGVAGAAMWRQQSDVRQSEIARWQLMATSANDAAALSRLQRAAAAGEVAACAALGETLLSRTDTESRAQAEHWLSLAAASGHTRAQFLLGKAAMLGELASGRTDLPVAWRELGAAARVGDVGAAYYLGLLYRGGYGHTADPAAAAHWFRVAADGGVAQAMFLLANAYREGDGVPRNDATAVSWYEAAAEREHPASIQALAMAYRSGELGLSQDESNYRQHLAEAAHALKHPAINP</sequence>
<dbReference type="Gene3D" id="1.25.40.10">
    <property type="entry name" value="Tetratricopeptide repeat domain"/>
    <property type="match status" value="2"/>
</dbReference>
<protein>
    <submittedName>
        <fullName evidence="1">Sel1 repeat family protein</fullName>
    </submittedName>
</protein>
<dbReference type="InterPro" id="IPR006597">
    <property type="entry name" value="Sel1-like"/>
</dbReference>
<dbReference type="OrthoDB" id="8589804at2"/>
<dbReference type="PANTHER" id="PTHR11102">
    <property type="entry name" value="SEL-1-LIKE PROTEIN"/>
    <property type="match status" value="1"/>
</dbReference>
<dbReference type="EMBL" id="CP037900">
    <property type="protein sequence ID" value="QBP08763.1"/>
    <property type="molecule type" value="Genomic_DNA"/>
</dbReference>
<dbReference type="InterPro" id="IPR050767">
    <property type="entry name" value="Sel1_AlgK"/>
</dbReference>
<organism evidence="1 2">
    <name type="scientific">Cupriavidus metallidurans</name>
    <dbReference type="NCBI Taxonomy" id="119219"/>
    <lineage>
        <taxon>Bacteria</taxon>
        <taxon>Pseudomonadati</taxon>
        <taxon>Pseudomonadota</taxon>
        <taxon>Betaproteobacteria</taxon>
        <taxon>Burkholderiales</taxon>
        <taxon>Burkholderiaceae</taxon>
        <taxon>Cupriavidus</taxon>
    </lineage>
</organism>
<dbReference type="SUPFAM" id="SSF81901">
    <property type="entry name" value="HCP-like"/>
    <property type="match status" value="1"/>
</dbReference>
<gene>
    <name evidence="1" type="ORF">DDF84_002875</name>
</gene>
<accession>A0A482IMM5</accession>
<evidence type="ECO:0000313" key="1">
    <source>
        <dbReference type="EMBL" id="QBP08763.1"/>
    </source>
</evidence>
<dbReference type="Proteomes" id="UP000253772">
    <property type="component" value="Chromosome c1"/>
</dbReference>
<dbReference type="SMART" id="SM00671">
    <property type="entry name" value="SEL1"/>
    <property type="match status" value="3"/>
</dbReference>
<proteinExistence type="predicted"/>
<dbReference type="PANTHER" id="PTHR11102:SF160">
    <property type="entry name" value="ERAD-ASSOCIATED E3 UBIQUITIN-PROTEIN LIGASE COMPONENT HRD3"/>
    <property type="match status" value="1"/>
</dbReference>